<dbReference type="AlphaFoldDB" id="A0A1G1XVJ5"/>
<dbReference type="SMART" id="SM00317">
    <property type="entry name" value="SET"/>
    <property type="match status" value="1"/>
</dbReference>
<organism evidence="2 3">
    <name type="scientific">Candidatus Buchananbacteria bacterium RIFCSPHIGHO2_01_FULL_39_14</name>
    <dbReference type="NCBI Taxonomy" id="1797532"/>
    <lineage>
        <taxon>Bacteria</taxon>
        <taxon>Candidatus Buchananiibacteriota</taxon>
    </lineage>
</organism>
<dbReference type="PROSITE" id="PS50280">
    <property type="entry name" value="SET"/>
    <property type="match status" value="1"/>
</dbReference>
<protein>
    <recommendedName>
        <fullName evidence="1">SET domain-containing protein</fullName>
    </recommendedName>
</protein>
<dbReference type="Gene3D" id="2.170.270.10">
    <property type="entry name" value="SET domain"/>
    <property type="match status" value="1"/>
</dbReference>
<feature type="domain" description="SET" evidence="1">
    <location>
        <begin position="21"/>
        <end position="137"/>
    </location>
</feature>
<dbReference type="InterPro" id="IPR046341">
    <property type="entry name" value="SET_dom_sf"/>
</dbReference>
<dbReference type="Pfam" id="PF00856">
    <property type="entry name" value="SET"/>
    <property type="match status" value="1"/>
</dbReference>
<dbReference type="EMBL" id="MHIB01000023">
    <property type="protein sequence ID" value="OGY44095.1"/>
    <property type="molecule type" value="Genomic_DNA"/>
</dbReference>
<proteinExistence type="predicted"/>
<evidence type="ECO:0000259" key="1">
    <source>
        <dbReference type="PROSITE" id="PS50280"/>
    </source>
</evidence>
<dbReference type="STRING" id="1797532.A2729_00935"/>
<reference evidence="2 3" key="1">
    <citation type="journal article" date="2016" name="Nat. Commun.">
        <title>Thousands of microbial genomes shed light on interconnected biogeochemical processes in an aquifer system.</title>
        <authorList>
            <person name="Anantharaman K."/>
            <person name="Brown C.T."/>
            <person name="Hug L.A."/>
            <person name="Sharon I."/>
            <person name="Castelle C.J."/>
            <person name="Probst A.J."/>
            <person name="Thomas B.C."/>
            <person name="Singh A."/>
            <person name="Wilkins M.J."/>
            <person name="Karaoz U."/>
            <person name="Brodie E.L."/>
            <person name="Williams K.H."/>
            <person name="Hubbard S.S."/>
            <person name="Banfield J.F."/>
        </authorList>
    </citation>
    <scope>NUCLEOTIDE SEQUENCE [LARGE SCALE GENOMIC DNA]</scope>
</reference>
<dbReference type="InterPro" id="IPR001214">
    <property type="entry name" value="SET_dom"/>
</dbReference>
<name>A0A1G1XVJ5_9BACT</name>
<sequence length="147" mass="16784">MKKIGKKQTARQITLMLVKNTDCRLRPSKISGIGVFAVRTIPAGTKLFPGVKRQAWYRFSAEEFASCDLAIKTMIDDFLVVEKDGTVLVPRFGFDGMDLSFFLNHSKKPNVKTIDVGFNFVTLRKIKRGEELTVDYGTYDYKYLSRK</sequence>
<accession>A0A1G1XVJ5</accession>
<dbReference type="Proteomes" id="UP000178930">
    <property type="component" value="Unassembled WGS sequence"/>
</dbReference>
<evidence type="ECO:0000313" key="3">
    <source>
        <dbReference type="Proteomes" id="UP000178930"/>
    </source>
</evidence>
<gene>
    <name evidence="2" type="ORF">A2729_00935</name>
</gene>
<evidence type="ECO:0000313" key="2">
    <source>
        <dbReference type="EMBL" id="OGY44095.1"/>
    </source>
</evidence>
<comment type="caution">
    <text evidence="2">The sequence shown here is derived from an EMBL/GenBank/DDBJ whole genome shotgun (WGS) entry which is preliminary data.</text>
</comment>
<dbReference type="SUPFAM" id="SSF82199">
    <property type="entry name" value="SET domain"/>
    <property type="match status" value="1"/>
</dbReference>